<dbReference type="InterPro" id="IPR013783">
    <property type="entry name" value="Ig-like_fold"/>
</dbReference>
<keyword evidence="3" id="KW-1185">Reference proteome</keyword>
<evidence type="ECO:0000259" key="1">
    <source>
        <dbReference type="Pfam" id="PF08770"/>
    </source>
</evidence>
<dbReference type="InterPro" id="IPR014756">
    <property type="entry name" value="Ig_E-set"/>
</dbReference>
<dbReference type="Gene3D" id="2.60.40.10">
    <property type="entry name" value="Immunoglobulins"/>
    <property type="match status" value="1"/>
</dbReference>
<sequence>MPEDNGKIRARLRDGVADVKILMRHPMETGRRKDPESGELIPKHYIREVICEHNGQVAMRLDWSWGISADPYLAFKVKDAQVGDAISVRWTDDQGQTATLSAQLS</sequence>
<feature type="domain" description="Sulphur oxidation protein SoxZ" evidence="1">
    <location>
        <begin position="9"/>
        <end position="101"/>
    </location>
</feature>
<organism evidence="2 3">
    <name type="scientific">Thiohalocapsa marina</name>
    <dbReference type="NCBI Taxonomy" id="424902"/>
    <lineage>
        <taxon>Bacteria</taxon>
        <taxon>Pseudomonadati</taxon>
        <taxon>Pseudomonadota</taxon>
        <taxon>Gammaproteobacteria</taxon>
        <taxon>Chromatiales</taxon>
        <taxon>Chromatiaceae</taxon>
        <taxon>Thiohalocapsa</taxon>
    </lineage>
</organism>
<evidence type="ECO:0000313" key="2">
    <source>
        <dbReference type="EMBL" id="KAA6187798.1"/>
    </source>
</evidence>
<gene>
    <name evidence="2" type="primary">soxZ</name>
    <name evidence="2" type="ORF">F2Q65_00715</name>
</gene>
<dbReference type="Proteomes" id="UP000322981">
    <property type="component" value="Unassembled WGS sequence"/>
</dbReference>
<dbReference type="RefSeq" id="WP_150089397.1">
    <property type="nucleotide sequence ID" value="NZ_JBFUOH010000011.1"/>
</dbReference>
<protein>
    <submittedName>
        <fullName evidence="2">Thiosulfate oxidation carrier complex protein SoxZ</fullName>
    </submittedName>
</protein>
<dbReference type="SUPFAM" id="SSF81296">
    <property type="entry name" value="E set domains"/>
    <property type="match status" value="1"/>
</dbReference>
<dbReference type="AlphaFoldDB" id="A0A5M8FVE5"/>
<name>A0A5M8FVE5_9GAMM</name>
<dbReference type="OrthoDB" id="9795530at2"/>
<dbReference type="Pfam" id="PF08770">
    <property type="entry name" value="SoxZ"/>
    <property type="match status" value="1"/>
</dbReference>
<comment type="caution">
    <text evidence="2">The sequence shown here is derived from an EMBL/GenBank/DDBJ whole genome shotgun (WGS) entry which is preliminary data.</text>
</comment>
<evidence type="ECO:0000313" key="3">
    <source>
        <dbReference type="Proteomes" id="UP000322981"/>
    </source>
</evidence>
<dbReference type="InterPro" id="IPR014880">
    <property type="entry name" value="SoxZ_dom"/>
</dbReference>
<proteinExistence type="predicted"/>
<reference evidence="2 3" key="1">
    <citation type="submission" date="2019-09" db="EMBL/GenBank/DDBJ databases">
        <title>Whole-genome sequence of the purple sulfur bacterium Thiohalocapsa marina DSM 19078.</title>
        <authorList>
            <person name="Kyndt J.A."/>
            <person name="Meyer T.E."/>
        </authorList>
    </citation>
    <scope>NUCLEOTIDE SEQUENCE [LARGE SCALE GENOMIC DNA]</scope>
    <source>
        <strain evidence="2 3">DSM 19078</strain>
    </source>
</reference>
<dbReference type="InterPro" id="IPR030995">
    <property type="entry name" value="SoxZ"/>
</dbReference>
<accession>A0A5M8FVE5</accession>
<dbReference type="NCBIfam" id="TIGR04490">
    <property type="entry name" value="SoxZ_true"/>
    <property type="match status" value="1"/>
</dbReference>
<dbReference type="EMBL" id="VWXX01000001">
    <property type="protein sequence ID" value="KAA6187798.1"/>
    <property type="molecule type" value="Genomic_DNA"/>
</dbReference>